<dbReference type="EMBL" id="JADRCR010000002">
    <property type="protein sequence ID" value="MBK5143512.1"/>
    <property type="molecule type" value="Genomic_DNA"/>
</dbReference>
<evidence type="ECO:0000256" key="2">
    <source>
        <dbReference type="ARBA" id="ARBA00023015"/>
    </source>
</evidence>
<dbReference type="PROSITE" id="PS50931">
    <property type="entry name" value="HTH_LYSR"/>
    <property type="match status" value="1"/>
</dbReference>
<keyword evidence="5" id="KW-0804">Transcription</keyword>
<dbReference type="RefSeq" id="WP_218466400.1">
    <property type="nucleotide sequence ID" value="NZ_JADRCR010000002.1"/>
</dbReference>
<keyword evidence="4" id="KW-0010">Activator</keyword>
<evidence type="ECO:0000259" key="6">
    <source>
        <dbReference type="PROSITE" id="PS50931"/>
    </source>
</evidence>
<dbReference type="PANTHER" id="PTHR30346:SF26">
    <property type="entry name" value="HYDROGEN PEROXIDE-INDUCIBLE GENES ACTIVATOR"/>
    <property type="match status" value="1"/>
</dbReference>
<evidence type="ECO:0000256" key="1">
    <source>
        <dbReference type="ARBA" id="ARBA00009437"/>
    </source>
</evidence>
<evidence type="ECO:0000256" key="3">
    <source>
        <dbReference type="ARBA" id="ARBA00023125"/>
    </source>
</evidence>
<dbReference type="Pfam" id="PF03466">
    <property type="entry name" value="LysR_substrate"/>
    <property type="match status" value="1"/>
</dbReference>
<reference evidence="7 8" key="1">
    <citation type="submission" date="2020-11" db="EMBL/GenBank/DDBJ databases">
        <title>Insectihabitans protaetiae gen. nov. sp. nov. and Insectihabitans allomyrinae sp. nov., isolated from larvae of Protaetia brevitarsis seulensis and Allomyrina dichotoma, respectively.</title>
        <authorList>
            <person name="Lee S.D."/>
            <person name="Byeon Y.-S."/>
            <person name="Kim S.-M."/>
            <person name="Yang H.L."/>
            <person name="Kim I.S."/>
        </authorList>
    </citation>
    <scope>NUCLEOTIDE SEQUENCE [LARGE SCALE GENOMIC DNA]</scope>
    <source>
        <strain evidence="7 8">BWR-B9</strain>
    </source>
</reference>
<evidence type="ECO:0000256" key="5">
    <source>
        <dbReference type="ARBA" id="ARBA00023163"/>
    </source>
</evidence>
<protein>
    <submittedName>
        <fullName evidence="7">LysR family transcriptional regulator</fullName>
    </submittedName>
</protein>
<dbReference type="PANTHER" id="PTHR30346">
    <property type="entry name" value="TRANSCRIPTIONAL DUAL REGULATOR HCAR-RELATED"/>
    <property type="match status" value="1"/>
</dbReference>
<name>A0ABS1IP23_9GAMM</name>
<comment type="similarity">
    <text evidence="1">Belongs to the LysR transcriptional regulatory family.</text>
</comment>
<keyword evidence="8" id="KW-1185">Reference proteome</keyword>
<organism evidence="7 8">
    <name type="scientific">Limnobaculum allomyrinae</name>
    <dbReference type="NCBI Taxonomy" id="2791986"/>
    <lineage>
        <taxon>Bacteria</taxon>
        <taxon>Pseudomonadati</taxon>
        <taxon>Pseudomonadota</taxon>
        <taxon>Gammaproteobacteria</taxon>
        <taxon>Enterobacterales</taxon>
        <taxon>Budviciaceae</taxon>
        <taxon>Limnobaculum</taxon>
    </lineage>
</organism>
<accession>A0ABS1IP23</accession>
<dbReference type="CDD" id="cd05466">
    <property type="entry name" value="PBP2_LTTR_substrate"/>
    <property type="match status" value="1"/>
</dbReference>
<comment type="caution">
    <text evidence="7">The sequence shown here is derived from an EMBL/GenBank/DDBJ whole genome shotgun (WGS) entry which is preliminary data.</text>
</comment>
<evidence type="ECO:0000256" key="4">
    <source>
        <dbReference type="ARBA" id="ARBA00023159"/>
    </source>
</evidence>
<proteinExistence type="inferred from homology"/>
<dbReference type="InterPro" id="IPR005119">
    <property type="entry name" value="LysR_subst-bd"/>
</dbReference>
<gene>
    <name evidence="7" type="ORF">I2494_07240</name>
</gene>
<dbReference type="Pfam" id="PF00126">
    <property type="entry name" value="HTH_1"/>
    <property type="match status" value="1"/>
</dbReference>
<feature type="domain" description="HTH lysR-type" evidence="6">
    <location>
        <begin position="1"/>
        <end position="58"/>
    </location>
</feature>
<evidence type="ECO:0000313" key="7">
    <source>
        <dbReference type="EMBL" id="MBK5143512.1"/>
    </source>
</evidence>
<keyword evidence="3" id="KW-0238">DNA-binding</keyword>
<dbReference type="InterPro" id="IPR000847">
    <property type="entry name" value="LysR_HTH_N"/>
</dbReference>
<keyword evidence="2" id="KW-0805">Transcription regulation</keyword>
<evidence type="ECO:0000313" key="8">
    <source>
        <dbReference type="Proteomes" id="UP001296921"/>
    </source>
</evidence>
<sequence length="278" mass="30878">MDKRQLKAFICVFEERNITRAAQKLSLTQPALSATIKALEDDLGIPLFIRKTRGVDVTEDARVLYPHARRMINDMAALASRFRRRQDKTPLTIGIEHDIASSHLITLLEKARTTLPDILLTLDPGCTGDIRLGCESLRCEDELFIPLFDENYELAFPVTHPLNQESVLTIEQLHDQSWVMFPTHDSHQRFLPFYGASASTPAANAGNFILALNLVEAGFGLTIAPKPLVETRCDLASRPLPGHPLIRRIGICYAVQALENPAIERLLKGLSVSCGVTS</sequence>
<dbReference type="Proteomes" id="UP001296921">
    <property type="component" value="Unassembled WGS sequence"/>
</dbReference>